<sequence>MEGASFLRTDANTPVNIDSKSYDLAKRNVEHPDRWAFDAAASHLYLLMKNDSYARYLRSELYKEYLNGTKKR</sequence>
<dbReference type="Gene3D" id="1.10.167.10">
    <property type="entry name" value="Regulator of G-protein Signalling 4, domain 2"/>
    <property type="match status" value="1"/>
</dbReference>
<organism evidence="3 4">
    <name type="scientific">Caerostris extrusa</name>
    <name type="common">Bark spider</name>
    <name type="synonym">Caerostris bankana</name>
    <dbReference type="NCBI Taxonomy" id="172846"/>
    <lineage>
        <taxon>Eukaryota</taxon>
        <taxon>Metazoa</taxon>
        <taxon>Ecdysozoa</taxon>
        <taxon>Arthropoda</taxon>
        <taxon>Chelicerata</taxon>
        <taxon>Arachnida</taxon>
        <taxon>Araneae</taxon>
        <taxon>Araneomorphae</taxon>
        <taxon>Entelegynae</taxon>
        <taxon>Araneoidea</taxon>
        <taxon>Araneidae</taxon>
        <taxon>Caerostris</taxon>
    </lineage>
</organism>
<gene>
    <name evidence="3" type="primary">RGS7_2</name>
    <name evidence="3" type="ORF">CEXT_126751</name>
</gene>
<name>A0AAV4Y9A9_CAEEX</name>
<dbReference type="InterPro" id="IPR044926">
    <property type="entry name" value="RGS_subdomain_2"/>
</dbReference>
<dbReference type="GO" id="GO:0043005">
    <property type="term" value="C:neuron projection"/>
    <property type="evidence" value="ECO:0007669"/>
    <property type="project" value="TreeGrafter"/>
</dbReference>
<dbReference type="AlphaFoldDB" id="A0AAV4Y9A9"/>
<evidence type="ECO:0000256" key="1">
    <source>
        <dbReference type="ARBA" id="ARBA00022700"/>
    </source>
</evidence>
<keyword evidence="1" id="KW-0734">Signal transduction inhibitor</keyword>
<dbReference type="EMBL" id="BPLR01001613">
    <property type="protein sequence ID" value="GIZ03499.1"/>
    <property type="molecule type" value="Genomic_DNA"/>
</dbReference>
<dbReference type="Pfam" id="PF00615">
    <property type="entry name" value="RGS"/>
    <property type="match status" value="1"/>
</dbReference>
<reference evidence="3 4" key="1">
    <citation type="submission" date="2021-06" db="EMBL/GenBank/DDBJ databases">
        <title>Caerostris extrusa draft genome.</title>
        <authorList>
            <person name="Kono N."/>
            <person name="Arakawa K."/>
        </authorList>
    </citation>
    <scope>NUCLEOTIDE SEQUENCE [LARGE SCALE GENOMIC DNA]</scope>
</reference>
<evidence type="ECO:0000313" key="4">
    <source>
        <dbReference type="Proteomes" id="UP001054945"/>
    </source>
</evidence>
<accession>A0AAV4Y9A9</accession>
<dbReference type="InterPro" id="IPR036305">
    <property type="entry name" value="RGS_sf"/>
</dbReference>
<proteinExistence type="predicted"/>
<dbReference type="InterPro" id="IPR047016">
    <property type="entry name" value="RGS6/7/9/11"/>
</dbReference>
<dbReference type="GO" id="GO:0005737">
    <property type="term" value="C:cytoplasm"/>
    <property type="evidence" value="ECO:0007669"/>
    <property type="project" value="TreeGrafter"/>
</dbReference>
<evidence type="ECO:0000313" key="3">
    <source>
        <dbReference type="EMBL" id="GIZ03499.1"/>
    </source>
</evidence>
<keyword evidence="4" id="KW-1185">Reference proteome</keyword>
<dbReference type="InterPro" id="IPR016137">
    <property type="entry name" value="RGS"/>
</dbReference>
<dbReference type="Proteomes" id="UP001054945">
    <property type="component" value="Unassembled WGS sequence"/>
</dbReference>
<dbReference type="SUPFAM" id="SSF48097">
    <property type="entry name" value="Regulator of G-protein signaling, RGS"/>
    <property type="match status" value="1"/>
</dbReference>
<dbReference type="GO" id="GO:0008277">
    <property type="term" value="P:regulation of G protein-coupled receptor signaling pathway"/>
    <property type="evidence" value="ECO:0007669"/>
    <property type="project" value="InterPro"/>
</dbReference>
<dbReference type="PROSITE" id="PS50132">
    <property type="entry name" value="RGS"/>
    <property type="match status" value="1"/>
</dbReference>
<comment type="caution">
    <text evidence="3">The sequence shown here is derived from an EMBL/GenBank/DDBJ whole genome shotgun (WGS) entry which is preliminary data.</text>
</comment>
<dbReference type="GO" id="GO:0009968">
    <property type="term" value="P:negative regulation of signal transduction"/>
    <property type="evidence" value="ECO:0007669"/>
    <property type="project" value="UniProtKB-KW"/>
</dbReference>
<protein>
    <submittedName>
        <fullName evidence="3">Regulator of G-protein signaling 7</fullName>
    </submittedName>
</protein>
<feature type="domain" description="RGS" evidence="2">
    <location>
        <begin position="24"/>
        <end position="66"/>
    </location>
</feature>
<dbReference type="GO" id="GO:0005096">
    <property type="term" value="F:GTPase activator activity"/>
    <property type="evidence" value="ECO:0007669"/>
    <property type="project" value="TreeGrafter"/>
</dbReference>
<dbReference type="PANTHER" id="PTHR45746:SF6">
    <property type="entry name" value="LP21163P"/>
    <property type="match status" value="1"/>
</dbReference>
<dbReference type="PANTHER" id="PTHR45746">
    <property type="entry name" value="LP21163P"/>
    <property type="match status" value="1"/>
</dbReference>
<evidence type="ECO:0000259" key="2">
    <source>
        <dbReference type="PROSITE" id="PS50132"/>
    </source>
</evidence>